<evidence type="ECO:0008006" key="4">
    <source>
        <dbReference type="Google" id="ProtNLM"/>
    </source>
</evidence>
<dbReference type="OrthoDB" id="866311at2"/>
<gene>
    <name evidence="2" type="ORF">B0I18_10879</name>
</gene>
<reference evidence="2 3" key="1">
    <citation type="submission" date="2018-03" db="EMBL/GenBank/DDBJ databases">
        <title>Genomic Encyclopedia of Type Strains, Phase III (KMG-III): the genomes of soil and plant-associated and newly described type strains.</title>
        <authorList>
            <person name="Whitman W."/>
        </authorList>
    </citation>
    <scope>NUCLEOTIDE SEQUENCE [LARGE SCALE GENOMIC DNA]</scope>
    <source>
        <strain evidence="2 3">CGMCC 1.12700</strain>
    </source>
</reference>
<keyword evidence="1" id="KW-0472">Membrane</keyword>
<evidence type="ECO:0000313" key="2">
    <source>
        <dbReference type="EMBL" id="PSK90349.1"/>
    </source>
</evidence>
<evidence type="ECO:0000256" key="1">
    <source>
        <dbReference type="SAM" id="Phobius"/>
    </source>
</evidence>
<keyword evidence="1" id="KW-0812">Transmembrane</keyword>
<proteinExistence type="predicted"/>
<evidence type="ECO:0000313" key="3">
    <source>
        <dbReference type="Proteomes" id="UP000240572"/>
    </source>
</evidence>
<keyword evidence="3" id="KW-1185">Reference proteome</keyword>
<sequence>MTQFILDRKFLFLLVPYLILYIVAARNPLMWDTIQFASDQPSWYYDHNFRYFLLPDYCDSGHPPTFALYLASVWKVLGKSLWVCHTAMLPFVFMIVFQAVKLGDRIFPEDKKKAFLCSLLLLSEAVLITQTSLVSPDILVIAFFLYTLNAILGRSALHTTIAATLLGLFSMRTMMVSMGLFLFALSYNWAQVSKDRKPLFRYLLQQVLPFVPGGLIAMAYFGYHYAVKGWIGLNPQGPWAGGYQHWAGVGGFLRNLVVLAWRLVDIGKIGMVLVFGIMLLSWAMGRIRFATVTQKKMAQNLLVLFLALLAVLALPLCLYDSLLVHRYIMPFTISVSLLAIYLLLNSQVKAKNGIVIAVVLIQLSGHFWNYPRQYSQGWDGTLAHLPFFSLRAEFKQYMADHDIPKSEVATAFSLIKSDRIIDLKGDTTGYKDVYKDSTEYIWYSNVSNTMNKTVDYYFKNWQVIKYEKKGHVEMALFKRK</sequence>
<organism evidence="2 3">
    <name type="scientific">Taibaiella chishuiensis</name>
    <dbReference type="NCBI Taxonomy" id="1434707"/>
    <lineage>
        <taxon>Bacteria</taxon>
        <taxon>Pseudomonadati</taxon>
        <taxon>Bacteroidota</taxon>
        <taxon>Chitinophagia</taxon>
        <taxon>Chitinophagales</taxon>
        <taxon>Chitinophagaceae</taxon>
        <taxon>Taibaiella</taxon>
    </lineage>
</organism>
<feature type="transmembrane region" description="Helical" evidence="1">
    <location>
        <begin position="169"/>
        <end position="190"/>
    </location>
</feature>
<accession>A0A2P8CZF5</accession>
<protein>
    <recommendedName>
        <fullName evidence="4">Dolichyl-phosphate-mannose-protein mannosyltransferase</fullName>
    </recommendedName>
</protein>
<feature type="transmembrane region" description="Helical" evidence="1">
    <location>
        <begin position="138"/>
        <end position="157"/>
    </location>
</feature>
<dbReference type="EMBL" id="PYGD01000008">
    <property type="protein sequence ID" value="PSK90349.1"/>
    <property type="molecule type" value="Genomic_DNA"/>
</dbReference>
<feature type="transmembrane region" description="Helical" evidence="1">
    <location>
        <begin position="80"/>
        <end position="102"/>
    </location>
</feature>
<name>A0A2P8CZF5_9BACT</name>
<keyword evidence="1" id="KW-1133">Transmembrane helix</keyword>
<feature type="transmembrane region" description="Helical" evidence="1">
    <location>
        <begin position="202"/>
        <end position="223"/>
    </location>
</feature>
<dbReference type="RefSeq" id="WP_106524227.1">
    <property type="nucleotide sequence ID" value="NZ_PYGD01000008.1"/>
</dbReference>
<feature type="transmembrane region" description="Helical" evidence="1">
    <location>
        <begin position="301"/>
        <end position="321"/>
    </location>
</feature>
<comment type="caution">
    <text evidence="2">The sequence shown here is derived from an EMBL/GenBank/DDBJ whole genome shotgun (WGS) entry which is preliminary data.</text>
</comment>
<dbReference type="Proteomes" id="UP000240572">
    <property type="component" value="Unassembled WGS sequence"/>
</dbReference>
<dbReference type="AlphaFoldDB" id="A0A2P8CZF5"/>
<feature type="transmembrane region" description="Helical" evidence="1">
    <location>
        <begin position="269"/>
        <end position="289"/>
    </location>
</feature>
<feature type="transmembrane region" description="Helical" evidence="1">
    <location>
        <begin position="327"/>
        <end position="344"/>
    </location>
</feature>